<dbReference type="PANTHER" id="PTHR33307">
    <property type="entry name" value="ALPHA-RHAMNOSIDASE (EUROFUNG)"/>
    <property type="match status" value="1"/>
</dbReference>
<comment type="caution">
    <text evidence="2">The sequence shown here is derived from an EMBL/GenBank/DDBJ whole genome shotgun (WGS) entry which is preliminary data.</text>
</comment>
<dbReference type="PANTHER" id="PTHR33307:SF6">
    <property type="entry name" value="ALPHA-RHAMNOSIDASE (EUROFUNG)-RELATED"/>
    <property type="match status" value="1"/>
</dbReference>
<keyword evidence="2" id="KW-0378">Hydrolase</keyword>
<gene>
    <name evidence="2" type="ORF">OCV61_12685</name>
</gene>
<dbReference type="GO" id="GO:0016787">
    <property type="term" value="F:hydrolase activity"/>
    <property type="evidence" value="ECO:0007669"/>
    <property type="project" value="UniProtKB-KW"/>
</dbReference>
<evidence type="ECO:0000313" key="3">
    <source>
        <dbReference type="Proteomes" id="UP001652409"/>
    </source>
</evidence>
<proteinExistence type="predicted"/>
<keyword evidence="3" id="KW-1185">Reference proteome</keyword>
<sequence length="129" mass="14860">MNDFGQIVTGVVEVHVKGEKGQKIVLRHAEVLDKDGNFYPETLRQAKSIDTFICNGEEQVFRPHFTFHGFRYISVEGMEEFTADQFFACVIHSDMEKTGDFPCSNIKVNKLQSNIIWSQRDNFLIFHGL</sequence>
<dbReference type="RefSeq" id="WP_262582953.1">
    <property type="nucleotide sequence ID" value="NZ_JAOQJL010000027.1"/>
</dbReference>
<accession>A0ABT2TX94</accession>
<dbReference type="Gene3D" id="2.60.120.260">
    <property type="entry name" value="Galactose-binding domain-like"/>
    <property type="match status" value="1"/>
</dbReference>
<dbReference type="InterPro" id="IPR008902">
    <property type="entry name" value="Rhamnosid_concanavalin"/>
</dbReference>
<feature type="domain" description="Alpha-L-rhamnosidase concanavalin-like" evidence="1">
    <location>
        <begin position="3"/>
        <end position="92"/>
    </location>
</feature>
<name>A0ABT2TX94_9FIRM</name>
<evidence type="ECO:0000259" key="1">
    <source>
        <dbReference type="Pfam" id="PF05592"/>
    </source>
</evidence>
<organism evidence="2 3">
    <name type="scientific">Blautia ammoniilytica</name>
    <dbReference type="NCBI Taxonomy" id="2981782"/>
    <lineage>
        <taxon>Bacteria</taxon>
        <taxon>Bacillati</taxon>
        <taxon>Bacillota</taxon>
        <taxon>Clostridia</taxon>
        <taxon>Lachnospirales</taxon>
        <taxon>Lachnospiraceae</taxon>
        <taxon>Blautia</taxon>
    </lineage>
</organism>
<dbReference type="InterPro" id="IPR016007">
    <property type="entry name" value="Alpha_rhamnosid"/>
</dbReference>
<protein>
    <submittedName>
        <fullName evidence="2">Family 78 glycoside hydrolase catalytic domain</fullName>
    </submittedName>
</protein>
<dbReference type="Pfam" id="PF05592">
    <property type="entry name" value="Bac_rhamnosid"/>
    <property type="match status" value="1"/>
</dbReference>
<evidence type="ECO:0000313" key="2">
    <source>
        <dbReference type="EMBL" id="MCU6766261.1"/>
    </source>
</evidence>
<dbReference type="EMBL" id="JAOQJL010000027">
    <property type="protein sequence ID" value="MCU6766261.1"/>
    <property type="molecule type" value="Genomic_DNA"/>
</dbReference>
<dbReference type="Proteomes" id="UP001652409">
    <property type="component" value="Unassembled WGS sequence"/>
</dbReference>
<reference evidence="2 3" key="1">
    <citation type="journal article" date="2021" name="ISME Commun">
        <title>Automated analysis of genomic sequences facilitates high-throughput and comprehensive description of bacteria.</title>
        <authorList>
            <person name="Hitch T.C.A."/>
        </authorList>
    </citation>
    <scope>NUCLEOTIDE SEQUENCE [LARGE SCALE GENOMIC DNA]</scope>
    <source>
        <strain evidence="2 3">Sanger_23</strain>
    </source>
</reference>